<name>A0A1J7JJ84_9PEZI</name>
<dbReference type="Proteomes" id="UP000182658">
    <property type="component" value="Unassembled WGS sequence"/>
</dbReference>
<dbReference type="PANTHER" id="PTHR33928:SF2">
    <property type="entry name" value="PECTATE LYASE SUPERFAMILY PROTEIN DOMAIN-CONTAINING PROTEIN-RELATED"/>
    <property type="match status" value="1"/>
</dbReference>
<dbReference type="GO" id="GO:0004650">
    <property type="term" value="F:polygalacturonase activity"/>
    <property type="evidence" value="ECO:0007669"/>
    <property type="project" value="InterPro"/>
</dbReference>
<dbReference type="AlphaFoldDB" id="A0A1J7JJ84"/>
<dbReference type="InterPro" id="IPR011050">
    <property type="entry name" value="Pectin_lyase_fold/virulence"/>
</dbReference>
<gene>
    <name evidence="4" type="ORF">CONLIGDRAFT_701382</name>
</gene>
<dbReference type="FunFam" id="2.160.20.10:FF:000023">
    <property type="entry name" value="Exo-beta-1,3-glucanase Exg0"/>
    <property type="match status" value="1"/>
</dbReference>
<feature type="domain" description="Rhamnogalacturonase A/B/Epimerase-like pectate lyase" evidence="3">
    <location>
        <begin position="120"/>
        <end position="344"/>
    </location>
</feature>
<reference evidence="4 5" key="1">
    <citation type="submission" date="2016-10" db="EMBL/GenBank/DDBJ databases">
        <title>Draft genome sequence of Coniochaeta ligniaria NRRL30616, a lignocellulolytic fungus for bioabatement of inhibitors in plant biomass hydrolysates.</title>
        <authorList>
            <consortium name="DOE Joint Genome Institute"/>
            <person name="Jimenez D.J."/>
            <person name="Hector R.E."/>
            <person name="Riley R."/>
            <person name="Sun H."/>
            <person name="Grigoriev I.V."/>
            <person name="Van Elsas J.D."/>
            <person name="Nichols N.N."/>
        </authorList>
    </citation>
    <scope>NUCLEOTIDE SEQUENCE [LARGE SCALE GENOMIC DNA]</scope>
    <source>
        <strain evidence="4 5">NRRL 30616</strain>
    </source>
</reference>
<dbReference type="InterPro" id="IPR039279">
    <property type="entry name" value="QRT3-like"/>
</dbReference>
<dbReference type="CDD" id="cd23668">
    <property type="entry name" value="GH55_beta13glucanase-like"/>
    <property type="match status" value="1"/>
</dbReference>
<feature type="compositionally biased region" description="Gly residues" evidence="1">
    <location>
        <begin position="63"/>
        <end position="72"/>
    </location>
</feature>
<dbReference type="EMBL" id="KV875097">
    <property type="protein sequence ID" value="OIW29332.1"/>
    <property type="molecule type" value="Genomic_DNA"/>
</dbReference>
<organism evidence="4 5">
    <name type="scientific">Coniochaeta ligniaria NRRL 30616</name>
    <dbReference type="NCBI Taxonomy" id="1408157"/>
    <lineage>
        <taxon>Eukaryota</taxon>
        <taxon>Fungi</taxon>
        <taxon>Dikarya</taxon>
        <taxon>Ascomycota</taxon>
        <taxon>Pezizomycotina</taxon>
        <taxon>Sordariomycetes</taxon>
        <taxon>Sordariomycetidae</taxon>
        <taxon>Coniochaetales</taxon>
        <taxon>Coniochaetaceae</taxon>
        <taxon>Coniochaeta</taxon>
    </lineage>
</organism>
<dbReference type="InParanoid" id="A0A1J7JJ84"/>
<keyword evidence="2" id="KW-0732">Signal</keyword>
<evidence type="ECO:0000256" key="2">
    <source>
        <dbReference type="SAM" id="SignalP"/>
    </source>
</evidence>
<feature type="signal peptide" evidence="2">
    <location>
        <begin position="1"/>
        <end position="22"/>
    </location>
</feature>
<dbReference type="InterPro" id="IPR012334">
    <property type="entry name" value="Pectin_lyas_fold"/>
</dbReference>
<dbReference type="STRING" id="1408157.A0A1J7JJ84"/>
<evidence type="ECO:0000313" key="4">
    <source>
        <dbReference type="EMBL" id="OIW29332.1"/>
    </source>
</evidence>
<keyword evidence="5" id="KW-1185">Reference proteome</keyword>
<dbReference type="Pfam" id="PF12708">
    <property type="entry name" value="Pect-lyase_RHGA_epim"/>
    <property type="match status" value="2"/>
</dbReference>
<dbReference type="PANTHER" id="PTHR33928">
    <property type="entry name" value="POLYGALACTURONASE QRT3"/>
    <property type="match status" value="1"/>
</dbReference>
<evidence type="ECO:0000259" key="3">
    <source>
        <dbReference type="Pfam" id="PF12708"/>
    </source>
</evidence>
<proteinExistence type="predicted"/>
<evidence type="ECO:0000256" key="1">
    <source>
        <dbReference type="SAM" id="MobiDB-lite"/>
    </source>
</evidence>
<dbReference type="FunFam" id="2.160.20.10:FF:000026">
    <property type="entry name" value="Exo-beta-1,3-glucanase Exg0"/>
    <property type="match status" value="1"/>
</dbReference>
<dbReference type="SUPFAM" id="SSF51126">
    <property type="entry name" value="Pectin lyase-like"/>
    <property type="match status" value="2"/>
</dbReference>
<dbReference type="InterPro" id="IPR024535">
    <property type="entry name" value="RHGA/B-epi-like_pectate_lyase"/>
</dbReference>
<dbReference type="Gene3D" id="2.160.20.10">
    <property type="entry name" value="Single-stranded right-handed beta-helix, Pectin lyase-like"/>
    <property type="match status" value="2"/>
</dbReference>
<feature type="domain" description="Rhamnogalacturonase A/B/Epimerase-like pectate lyase" evidence="3">
    <location>
        <begin position="472"/>
        <end position="540"/>
    </location>
</feature>
<evidence type="ECO:0000313" key="5">
    <source>
        <dbReference type="Proteomes" id="UP000182658"/>
    </source>
</evidence>
<dbReference type="OrthoDB" id="1046782at2759"/>
<protein>
    <submittedName>
        <fullName evidence="4">Putative Exo-beta-1,3-glucanae</fullName>
    </submittedName>
</protein>
<feature type="region of interest" description="Disordered" evidence="1">
    <location>
        <begin position="61"/>
        <end position="91"/>
    </location>
</feature>
<feature type="compositionally biased region" description="Low complexity" evidence="1">
    <location>
        <begin position="73"/>
        <end position="91"/>
    </location>
</feature>
<sequence length="838" mass="87497">MHNPSFLSASTLLAILVSSSCANVVTITISSTITTCYSTPPPPPPCSTVVGVDSSAWSSLIGSSGGSGGSGGSSSTITSQSSTISSSSTSASAPACTDYWLENIQHQGLAPYAAAGYKVFRNVQDYGAKGDGVTDDTAAINLAISDGGRCAPGTCGSTTTTPAIVYFPPGTYLVSSPIIDYYYTQLIGNPGCLPVIKASAGFSARWVIDGDVYQPSGSLGWGSTNVFWRQIRNFVIDMTVAPPTLLVAGIHWPTGQASSLQNIVFQMSTATGNLHQGLFIEEGSGGFVTDLVFYGGAQGLNVGNQQFTMRNLTFFNSATAIMQLWDWGWTYKGVSINNCGVGIDMTGVNVDQLSVGGVVLIDSDINDTPVGLRFGNTAATGPPASNNIILENVRINNVGVAIQGAGQTTVLAGSAGATTISAWGRGNSYTPTGPTPIQGFINANVRPGGLVSGADFYERSKPQYENMPLTQFVSIRDAGAVGDGVTDDTAAINAALASAATAGKIVFFDFGVYVVTGTIFVPAGSKIVGESYPVILSSGAYFANMAAPMPVVQVGLAGQSGQVEWSDMIVSSRGAQGGAILIEWNLASSTPSGMWDVHTRVGGFAGSNLQVGQCPKTPTVEVTSANLAANCIAAFMSMHITASASGLYMENIWLWVADHDVEDPALTQITIYAGRGLLVESTAGDIWLYGTAVEHHVLYEYQFYGTHNIAMGQIQTETAYYQPNPDALIPFPADATFHDPVMAAGASGWGLRIVDSTDLFIYGVGLYSFFSNNNVTCSNQGNGEACQARIFSVETSTVSVYNLNTVGTTNMITVDGVDVAVYSDNLDGFVDSIALFRS</sequence>
<feature type="chain" id="PRO_5012136847" evidence="2">
    <location>
        <begin position="23"/>
        <end position="838"/>
    </location>
</feature>
<accession>A0A1J7JJ84</accession>